<name>A0A382PAT6_9ZZZZ</name>
<proteinExistence type="predicted"/>
<evidence type="ECO:0000256" key="1">
    <source>
        <dbReference type="SAM" id="MobiDB-lite"/>
    </source>
</evidence>
<feature type="non-terminal residue" evidence="2">
    <location>
        <position position="1"/>
    </location>
</feature>
<reference evidence="2" key="1">
    <citation type="submission" date="2018-05" db="EMBL/GenBank/DDBJ databases">
        <authorList>
            <person name="Lanie J.A."/>
            <person name="Ng W.-L."/>
            <person name="Kazmierczak K.M."/>
            <person name="Andrzejewski T.M."/>
            <person name="Davidsen T.M."/>
            <person name="Wayne K.J."/>
            <person name="Tettelin H."/>
            <person name="Glass J.I."/>
            <person name="Rusch D."/>
            <person name="Podicherti R."/>
            <person name="Tsui H.-C.T."/>
            <person name="Winkler M.E."/>
        </authorList>
    </citation>
    <scope>NUCLEOTIDE SEQUENCE</scope>
</reference>
<sequence length="25" mass="2996">PPEVDPREELGREFLDRLGRNFKPE</sequence>
<protein>
    <submittedName>
        <fullName evidence="2">Uncharacterized protein</fullName>
    </submittedName>
</protein>
<dbReference type="AlphaFoldDB" id="A0A382PAT6"/>
<accession>A0A382PAT6</accession>
<feature type="region of interest" description="Disordered" evidence="1">
    <location>
        <begin position="1"/>
        <end position="25"/>
    </location>
</feature>
<dbReference type="EMBL" id="UINC01105701">
    <property type="protein sequence ID" value="SVC69838.1"/>
    <property type="molecule type" value="Genomic_DNA"/>
</dbReference>
<evidence type="ECO:0000313" key="2">
    <source>
        <dbReference type="EMBL" id="SVC69838.1"/>
    </source>
</evidence>
<organism evidence="2">
    <name type="scientific">marine metagenome</name>
    <dbReference type="NCBI Taxonomy" id="408172"/>
    <lineage>
        <taxon>unclassified sequences</taxon>
        <taxon>metagenomes</taxon>
        <taxon>ecological metagenomes</taxon>
    </lineage>
</organism>
<gene>
    <name evidence="2" type="ORF">METZ01_LOCUS322692</name>
</gene>